<feature type="signal peptide" evidence="1">
    <location>
        <begin position="1"/>
        <end position="25"/>
    </location>
</feature>
<gene>
    <name evidence="2" type="ORF">FHS94_000623</name>
</gene>
<dbReference type="RefSeq" id="WP_184054555.1">
    <property type="nucleotide sequence ID" value="NZ_JACIJK010000002.1"/>
</dbReference>
<dbReference type="Gene3D" id="3.10.450.160">
    <property type="entry name" value="inner membrane protein cigr"/>
    <property type="match status" value="1"/>
</dbReference>
<evidence type="ECO:0000313" key="2">
    <source>
        <dbReference type="EMBL" id="MBB5713800.1"/>
    </source>
</evidence>
<dbReference type="Proteomes" id="UP000546200">
    <property type="component" value="Unassembled WGS sequence"/>
</dbReference>
<dbReference type="Pfam" id="PF11776">
    <property type="entry name" value="RcnB"/>
    <property type="match status" value="1"/>
</dbReference>
<keyword evidence="3" id="KW-1185">Reference proteome</keyword>
<keyword evidence="1" id="KW-0732">Signal</keyword>
<comment type="caution">
    <text evidence="2">The sequence shown here is derived from an EMBL/GenBank/DDBJ whole genome shotgun (WGS) entry which is preliminary data.</text>
</comment>
<organism evidence="2 3">
    <name type="scientific">Sphingomonas aerophila</name>
    <dbReference type="NCBI Taxonomy" id="1344948"/>
    <lineage>
        <taxon>Bacteria</taxon>
        <taxon>Pseudomonadati</taxon>
        <taxon>Pseudomonadota</taxon>
        <taxon>Alphaproteobacteria</taxon>
        <taxon>Sphingomonadales</taxon>
        <taxon>Sphingomonadaceae</taxon>
        <taxon>Sphingomonas</taxon>
    </lineage>
</organism>
<name>A0A7W9BAW2_9SPHN</name>
<feature type="chain" id="PRO_5030791860" evidence="1">
    <location>
        <begin position="26"/>
        <end position="113"/>
    </location>
</feature>
<sequence>MKKLILSAVAATLAASPLLASVAEAAPQHRTVTTVKENRNGRTVVTTRTTTHDWRPGQRFQTRNAPNYRRITEYRSYRLRAPQRGFYWARSGRDAVLVRPNGTVVEVRRGLFR</sequence>
<dbReference type="InterPro" id="IPR024572">
    <property type="entry name" value="RcnB"/>
</dbReference>
<reference evidence="2 3" key="1">
    <citation type="submission" date="2020-08" db="EMBL/GenBank/DDBJ databases">
        <title>Genomic Encyclopedia of Type Strains, Phase IV (KMG-IV): sequencing the most valuable type-strain genomes for metagenomic binning, comparative biology and taxonomic classification.</title>
        <authorList>
            <person name="Goeker M."/>
        </authorList>
    </citation>
    <scope>NUCLEOTIDE SEQUENCE [LARGE SCALE GENOMIC DNA]</scope>
    <source>
        <strain evidence="2 3">DSM 100044</strain>
    </source>
</reference>
<evidence type="ECO:0000313" key="3">
    <source>
        <dbReference type="Proteomes" id="UP000546200"/>
    </source>
</evidence>
<accession>A0A7W9BAW2</accession>
<protein>
    <submittedName>
        <fullName evidence="2">Ni/Co efflux regulator RcnB</fullName>
    </submittedName>
</protein>
<proteinExistence type="predicted"/>
<evidence type="ECO:0000256" key="1">
    <source>
        <dbReference type="SAM" id="SignalP"/>
    </source>
</evidence>
<dbReference type="EMBL" id="JACIJK010000002">
    <property type="protein sequence ID" value="MBB5713800.1"/>
    <property type="molecule type" value="Genomic_DNA"/>
</dbReference>
<dbReference type="AlphaFoldDB" id="A0A7W9BAW2"/>